<proteinExistence type="predicted"/>
<dbReference type="Proteomes" id="UP000192578">
    <property type="component" value="Unassembled WGS sequence"/>
</dbReference>
<dbReference type="EMBL" id="MTYJ01000008">
    <property type="protein sequence ID" value="OQV24030.1"/>
    <property type="molecule type" value="Genomic_DNA"/>
</dbReference>
<dbReference type="InterPro" id="IPR038071">
    <property type="entry name" value="UROD/MetE-like_sf"/>
</dbReference>
<accession>A0A1W0X9F1</accession>
<dbReference type="InterPro" id="IPR000257">
    <property type="entry name" value="Uroporphyrinogen_deCOase"/>
</dbReference>
<dbReference type="AlphaFoldDB" id="A0A1W0X9F1"/>
<feature type="domain" description="Uroporphyrinogen decarboxylase (URO-D)" evidence="1">
    <location>
        <begin position="4"/>
        <end position="147"/>
    </location>
</feature>
<gene>
    <name evidence="2" type="ORF">BV898_01986</name>
</gene>
<dbReference type="OrthoDB" id="339900at2759"/>
<evidence type="ECO:0000259" key="1">
    <source>
        <dbReference type="Pfam" id="PF01208"/>
    </source>
</evidence>
<keyword evidence="3" id="KW-1185">Reference proteome</keyword>
<dbReference type="PANTHER" id="PTHR21091:SF169">
    <property type="entry name" value="UROPORPHYRINOGEN DECARBOXYLASE"/>
    <property type="match status" value="1"/>
</dbReference>
<dbReference type="GO" id="GO:0004853">
    <property type="term" value="F:uroporphyrinogen decarboxylase activity"/>
    <property type="evidence" value="ECO:0007669"/>
    <property type="project" value="InterPro"/>
</dbReference>
<dbReference type="Pfam" id="PF01208">
    <property type="entry name" value="URO-D"/>
    <property type="match status" value="1"/>
</dbReference>
<evidence type="ECO:0000313" key="2">
    <source>
        <dbReference type="EMBL" id="OQV24030.1"/>
    </source>
</evidence>
<dbReference type="SUPFAM" id="SSF51726">
    <property type="entry name" value="UROD/MetE-like"/>
    <property type="match status" value="1"/>
</dbReference>
<organism evidence="2 3">
    <name type="scientific">Hypsibius exemplaris</name>
    <name type="common">Freshwater tardigrade</name>
    <dbReference type="NCBI Taxonomy" id="2072580"/>
    <lineage>
        <taxon>Eukaryota</taxon>
        <taxon>Metazoa</taxon>
        <taxon>Ecdysozoa</taxon>
        <taxon>Tardigrada</taxon>
        <taxon>Eutardigrada</taxon>
        <taxon>Parachela</taxon>
        <taxon>Hypsibioidea</taxon>
        <taxon>Hypsibiidae</taxon>
        <taxon>Hypsibius</taxon>
    </lineage>
</organism>
<sequence length="151" mass="17195">MNCKLFESHGGALTKDLFMRFAHPYLKEIRDTVKSRLDQLGYRIPMTVFGKDCHYAMQEICDIGYDVVGLDWSNDPRQVRRLNPTVTLQGNLDPCALYSSPEQLRALTADMIKQFGTRRYIANLGHGIYPDMDPAHVAVFIDAVHAYKADQ</sequence>
<dbReference type="Gene3D" id="3.20.20.210">
    <property type="match status" value="1"/>
</dbReference>
<reference evidence="3" key="1">
    <citation type="submission" date="2017-01" db="EMBL/GenBank/DDBJ databases">
        <title>Comparative genomics of anhydrobiosis in the tardigrade Hypsibius dujardini.</title>
        <authorList>
            <person name="Yoshida Y."/>
            <person name="Koutsovoulos G."/>
            <person name="Laetsch D."/>
            <person name="Stevens L."/>
            <person name="Kumar S."/>
            <person name="Horikawa D."/>
            <person name="Ishino K."/>
            <person name="Komine S."/>
            <person name="Tomita M."/>
            <person name="Blaxter M."/>
            <person name="Arakawa K."/>
        </authorList>
    </citation>
    <scope>NUCLEOTIDE SEQUENCE [LARGE SCALE GENOMIC DNA]</scope>
    <source>
        <strain evidence="3">Z151</strain>
    </source>
</reference>
<evidence type="ECO:0000313" key="3">
    <source>
        <dbReference type="Proteomes" id="UP000192578"/>
    </source>
</evidence>
<dbReference type="PANTHER" id="PTHR21091">
    <property type="entry name" value="METHYLTETRAHYDROFOLATE:HOMOCYSTEINE METHYLTRANSFERASE RELATED"/>
    <property type="match status" value="1"/>
</dbReference>
<dbReference type="GO" id="GO:0006783">
    <property type="term" value="P:heme biosynthetic process"/>
    <property type="evidence" value="ECO:0007669"/>
    <property type="project" value="TreeGrafter"/>
</dbReference>
<protein>
    <submittedName>
        <fullName evidence="2">Uroporphyrinogen decarboxylase</fullName>
    </submittedName>
</protein>
<name>A0A1W0X9F1_HYPEX</name>
<comment type="caution">
    <text evidence="2">The sequence shown here is derived from an EMBL/GenBank/DDBJ whole genome shotgun (WGS) entry which is preliminary data.</text>
</comment>
<dbReference type="GO" id="GO:0005829">
    <property type="term" value="C:cytosol"/>
    <property type="evidence" value="ECO:0007669"/>
    <property type="project" value="TreeGrafter"/>
</dbReference>